<comment type="caution">
    <text evidence="2">The sequence shown here is derived from an EMBL/GenBank/DDBJ whole genome shotgun (WGS) entry which is preliminary data.</text>
</comment>
<accession>A0A0F9EXS1</accession>
<keyword evidence="1" id="KW-1133">Transmembrane helix</keyword>
<evidence type="ECO:0000256" key="1">
    <source>
        <dbReference type="SAM" id="Phobius"/>
    </source>
</evidence>
<organism evidence="2">
    <name type="scientific">marine sediment metagenome</name>
    <dbReference type="NCBI Taxonomy" id="412755"/>
    <lineage>
        <taxon>unclassified sequences</taxon>
        <taxon>metagenomes</taxon>
        <taxon>ecological metagenomes</taxon>
    </lineage>
</organism>
<dbReference type="AlphaFoldDB" id="A0A0F9EXS1"/>
<protein>
    <submittedName>
        <fullName evidence="2">Uncharacterized protein</fullName>
    </submittedName>
</protein>
<name>A0A0F9EXS1_9ZZZZ</name>
<gene>
    <name evidence="2" type="ORF">LCGC14_2021190</name>
</gene>
<keyword evidence="1" id="KW-0472">Membrane</keyword>
<feature type="transmembrane region" description="Helical" evidence="1">
    <location>
        <begin position="39"/>
        <end position="63"/>
    </location>
</feature>
<dbReference type="EMBL" id="LAZR01023348">
    <property type="protein sequence ID" value="KKL78804.1"/>
    <property type="molecule type" value="Genomic_DNA"/>
</dbReference>
<sequence length="75" mass="8635">MFDIILPWVLSGATATMMYLLKQKDRRGWYVSLGNQGLWFWFAVSTGSWGLIPLNLWLSYVAVKGIKEWQHPSSS</sequence>
<proteinExistence type="predicted"/>
<evidence type="ECO:0000313" key="2">
    <source>
        <dbReference type="EMBL" id="KKL78804.1"/>
    </source>
</evidence>
<reference evidence="2" key="1">
    <citation type="journal article" date="2015" name="Nature">
        <title>Complex archaea that bridge the gap between prokaryotes and eukaryotes.</title>
        <authorList>
            <person name="Spang A."/>
            <person name="Saw J.H."/>
            <person name="Jorgensen S.L."/>
            <person name="Zaremba-Niedzwiedzka K."/>
            <person name="Martijn J."/>
            <person name="Lind A.E."/>
            <person name="van Eijk R."/>
            <person name="Schleper C."/>
            <person name="Guy L."/>
            <person name="Ettema T.J."/>
        </authorList>
    </citation>
    <scope>NUCLEOTIDE SEQUENCE</scope>
</reference>
<keyword evidence="1" id="KW-0812">Transmembrane</keyword>